<dbReference type="EMBL" id="FZMO01000058">
    <property type="protein sequence ID" value="SNQ46694.1"/>
    <property type="molecule type" value="Genomic_DNA"/>
</dbReference>
<sequence>MTLRQKIRVALSKWPNRRFIGVRGWSREMPDMRGLDCVPHRPLPANRLEQRQELLERHVAASIRSRKTSWWRRKSIGIPAVTVAAACVVAAGWGLQNGGEAEGSLAVGCYSTPSLQSDTAVFDNGQKDPATTCRDYWQRSGIIIDGGVAVCLRRDGGIAAFPVKNACETLELKPFLGVSEKAARFAEFKEEAVQLFAADRCRPRGELIAALRQMLDDLGLLGWSIDDSGYSQPRAQGLPCASLAFDHKRSVVNVVPFAGLPPSDEAPGGSGLPTGP</sequence>
<keyword evidence="1" id="KW-0812">Transmembrane</keyword>
<proteinExistence type="predicted"/>
<dbReference type="Proteomes" id="UP000234331">
    <property type="component" value="Unassembled WGS sequence"/>
</dbReference>
<evidence type="ECO:0000313" key="3">
    <source>
        <dbReference type="Proteomes" id="UP000234331"/>
    </source>
</evidence>
<evidence type="ECO:0000256" key="1">
    <source>
        <dbReference type="SAM" id="Phobius"/>
    </source>
</evidence>
<feature type="transmembrane region" description="Helical" evidence="1">
    <location>
        <begin position="76"/>
        <end position="95"/>
    </location>
</feature>
<evidence type="ECO:0000313" key="2">
    <source>
        <dbReference type="EMBL" id="SNQ46694.1"/>
    </source>
</evidence>
<keyword evidence="1" id="KW-1133">Transmembrane helix</keyword>
<keyword evidence="3" id="KW-1185">Reference proteome</keyword>
<name>A0A2I2KM01_9ACTN</name>
<organism evidence="2 3">
    <name type="scientific">Frankia canadensis</name>
    <dbReference type="NCBI Taxonomy" id="1836972"/>
    <lineage>
        <taxon>Bacteria</taxon>
        <taxon>Bacillati</taxon>
        <taxon>Actinomycetota</taxon>
        <taxon>Actinomycetes</taxon>
        <taxon>Frankiales</taxon>
        <taxon>Frankiaceae</taxon>
        <taxon>Frankia</taxon>
    </lineage>
</organism>
<accession>A0A2I2KM01</accession>
<dbReference type="AlphaFoldDB" id="A0A2I2KM01"/>
<keyword evidence="1" id="KW-0472">Membrane</keyword>
<reference evidence="2 3" key="1">
    <citation type="submission" date="2017-06" db="EMBL/GenBank/DDBJ databases">
        <authorList>
            <person name="Kim H.J."/>
            <person name="Triplett B.A."/>
        </authorList>
    </citation>
    <scope>NUCLEOTIDE SEQUENCE [LARGE SCALE GENOMIC DNA]</scope>
    <source>
        <strain evidence="2">FRACA_ARgP5</strain>
    </source>
</reference>
<gene>
    <name evidence="2" type="ORF">FRACA_1500004</name>
</gene>
<protein>
    <submittedName>
        <fullName evidence="2">Uncharacterized protein</fullName>
    </submittedName>
</protein>